<dbReference type="EMBL" id="KV423951">
    <property type="protein sequence ID" value="KZT58457.1"/>
    <property type="molecule type" value="Genomic_DNA"/>
</dbReference>
<dbReference type="InterPro" id="IPR036396">
    <property type="entry name" value="Cyt_P450_sf"/>
</dbReference>
<evidence type="ECO:0000256" key="11">
    <source>
        <dbReference type="ARBA" id="ARBA00023033"/>
    </source>
</evidence>
<dbReference type="GO" id="GO:0005506">
    <property type="term" value="F:iron ion binding"/>
    <property type="evidence" value="ECO:0007669"/>
    <property type="project" value="InterPro"/>
</dbReference>
<comment type="subcellular location">
    <subcellularLocation>
        <location evidence="2">Membrane</location>
    </subcellularLocation>
</comment>
<keyword evidence="10" id="KW-0408">Iron</keyword>
<evidence type="ECO:0000256" key="8">
    <source>
        <dbReference type="ARBA" id="ARBA00022989"/>
    </source>
</evidence>
<keyword evidence="12" id="KW-0472">Membrane</keyword>
<evidence type="ECO:0000256" key="3">
    <source>
        <dbReference type="ARBA" id="ARBA00005179"/>
    </source>
</evidence>
<dbReference type="Gene3D" id="1.10.630.10">
    <property type="entry name" value="Cytochrome P450"/>
    <property type="match status" value="1"/>
</dbReference>
<evidence type="ECO:0000256" key="12">
    <source>
        <dbReference type="ARBA" id="ARBA00023136"/>
    </source>
</evidence>
<dbReference type="STRING" id="1353952.A0A165GTK3"/>
<evidence type="ECO:0000256" key="6">
    <source>
        <dbReference type="ARBA" id="ARBA00022692"/>
    </source>
</evidence>
<reference evidence="13 14" key="1">
    <citation type="journal article" date="2016" name="Mol. Biol. Evol.">
        <title>Comparative Genomics of Early-Diverging Mushroom-Forming Fungi Provides Insights into the Origins of Lignocellulose Decay Capabilities.</title>
        <authorList>
            <person name="Nagy L.G."/>
            <person name="Riley R."/>
            <person name="Tritt A."/>
            <person name="Adam C."/>
            <person name="Daum C."/>
            <person name="Floudas D."/>
            <person name="Sun H."/>
            <person name="Yadav J.S."/>
            <person name="Pangilinan J."/>
            <person name="Larsson K.H."/>
            <person name="Matsuura K."/>
            <person name="Barry K."/>
            <person name="Labutti K."/>
            <person name="Kuo R."/>
            <person name="Ohm R.A."/>
            <person name="Bhattacharya S.S."/>
            <person name="Shirouzu T."/>
            <person name="Yoshinaga Y."/>
            <person name="Martin F.M."/>
            <person name="Grigoriev I.V."/>
            <person name="Hibbett D.S."/>
        </authorList>
    </citation>
    <scope>NUCLEOTIDE SEQUENCE [LARGE SCALE GENOMIC DNA]</scope>
    <source>
        <strain evidence="13 14">HHB12733</strain>
    </source>
</reference>
<comment type="pathway">
    <text evidence="3">Secondary metabolite biosynthesis.</text>
</comment>
<dbReference type="GO" id="GO:0004497">
    <property type="term" value="F:monooxygenase activity"/>
    <property type="evidence" value="ECO:0007669"/>
    <property type="project" value="UniProtKB-KW"/>
</dbReference>
<dbReference type="Pfam" id="PF00067">
    <property type="entry name" value="p450"/>
    <property type="match status" value="1"/>
</dbReference>
<protein>
    <submittedName>
        <fullName evidence="13">Cytochrome P450</fullName>
    </submittedName>
</protein>
<feature type="non-terminal residue" evidence="13">
    <location>
        <position position="1"/>
    </location>
</feature>
<dbReference type="PANTHER" id="PTHR46300">
    <property type="entry name" value="P450, PUTATIVE (EUROFUNG)-RELATED-RELATED"/>
    <property type="match status" value="1"/>
</dbReference>
<dbReference type="OrthoDB" id="2789670at2759"/>
<keyword evidence="14" id="KW-1185">Reference proteome</keyword>
<evidence type="ECO:0000256" key="10">
    <source>
        <dbReference type="ARBA" id="ARBA00023004"/>
    </source>
</evidence>
<keyword evidence="8" id="KW-1133">Transmembrane helix</keyword>
<dbReference type="InterPro" id="IPR050364">
    <property type="entry name" value="Cytochrome_P450_fung"/>
</dbReference>
<evidence type="ECO:0000256" key="5">
    <source>
        <dbReference type="ARBA" id="ARBA00022617"/>
    </source>
</evidence>
<dbReference type="InterPro" id="IPR002401">
    <property type="entry name" value="Cyt_P450_E_grp-I"/>
</dbReference>
<dbReference type="AlphaFoldDB" id="A0A165GTK3"/>
<evidence type="ECO:0000256" key="9">
    <source>
        <dbReference type="ARBA" id="ARBA00023002"/>
    </source>
</evidence>
<accession>A0A165GTK3</accession>
<evidence type="ECO:0000256" key="7">
    <source>
        <dbReference type="ARBA" id="ARBA00022723"/>
    </source>
</evidence>
<dbReference type="PANTHER" id="PTHR46300:SF2">
    <property type="entry name" value="CYTOCHROME P450 MONOOXYGENASE ALNH-RELATED"/>
    <property type="match status" value="1"/>
</dbReference>
<comment type="similarity">
    <text evidence="4">Belongs to the cytochrome P450 family.</text>
</comment>
<keyword evidence="9" id="KW-0560">Oxidoreductase</keyword>
<keyword evidence="6" id="KW-0812">Transmembrane</keyword>
<gene>
    <name evidence="13" type="ORF">CALCODRAFT_432742</name>
</gene>
<keyword evidence="7" id="KW-0479">Metal-binding</keyword>
<dbReference type="Proteomes" id="UP000076842">
    <property type="component" value="Unassembled WGS sequence"/>
</dbReference>
<dbReference type="GO" id="GO:0016020">
    <property type="term" value="C:membrane"/>
    <property type="evidence" value="ECO:0007669"/>
    <property type="project" value="UniProtKB-SubCell"/>
</dbReference>
<dbReference type="InterPro" id="IPR001128">
    <property type="entry name" value="Cyt_P450"/>
</dbReference>
<dbReference type="SUPFAM" id="SSF48264">
    <property type="entry name" value="Cytochrome P450"/>
    <property type="match status" value="1"/>
</dbReference>
<dbReference type="InParanoid" id="A0A165GTK3"/>
<comment type="cofactor">
    <cofactor evidence="1">
        <name>heme</name>
        <dbReference type="ChEBI" id="CHEBI:30413"/>
    </cofactor>
</comment>
<evidence type="ECO:0000313" key="14">
    <source>
        <dbReference type="Proteomes" id="UP000076842"/>
    </source>
</evidence>
<keyword evidence="11" id="KW-0503">Monooxygenase</keyword>
<keyword evidence="5" id="KW-0349">Heme</keyword>
<name>A0A165GTK3_9BASI</name>
<organism evidence="13 14">
    <name type="scientific">Calocera cornea HHB12733</name>
    <dbReference type="NCBI Taxonomy" id="1353952"/>
    <lineage>
        <taxon>Eukaryota</taxon>
        <taxon>Fungi</taxon>
        <taxon>Dikarya</taxon>
        <taxon>Basidiomycota</taxon>
        <taxon>Agaricomycotina</taxon>
        <taxon>Dacrymycetes</taxon>
        <taxon>Dacrymycetales</taxon>
        <taxon>Dacrymycetaceae</taxon>
        <taxon>Calocera</taxon>
    </lineage>
</organism>
<dbReference type="PRINTS" id="PR00463">
    <property type="entry name" value="EP450I"/>
</dbReference>
<dbReference type="GO" id="GO:0016705">
    <property type="term" value="F:oxidoreductase activity, acting on paired donors, with incorporation or reduction of molecular oxygen"/>
    <property type="evidence" value="ECO:0007669"/>
    <property type="project" value="InterPro"/>
</dbReference>
<proteinExistence type="inferred from homology"/>
<dbReference type="GO" id="GO:0020037">
    <property type="term" value="F:heme binding"/>
    <property type="evidence" value="ECO:0007669"/>
    <property type="project" value="InterPro"/>
</dbReference>
<evidence type="ECO:0000256" key="2">
    <source>
        <dbReference type="ARBA" id="ARBA00004370"/>
    </source>
</evidence>
<evidence type="ECO:0000313" key="13">
    <source>
        <dbReference type="EMBL" id="KZT58457.1"/>
    </source>
</evidence>
<sequence length="119" mass="13775">EKYGLAKKEAVWMALSLFMAGQETTHTSLRAFTLALLHHPHVVQEAQKQLDAVCGERPPTFQDRERLPYVDAVIRETLRWRPPLPLGIAHRASEVRLNVLSSGFYTNRPYFRNLYIRDT</sequence>
<evidence type="ECO:0000256" key="1">
    <source>
        <dbReference type="ARBA" id="ARBA00001971"/>
    </source>
</evidence>
<evidence type="ECO:0000256" key="4">
    <source>
        <dbReference type="ARBA" id="ARBA00010617"/>
    </source>
</evidence>